<dbReference type="AlphaFoldDB" id="A0A7J6LKJ4"/>
<accession>A0A7J6LKJ4</accession>
<dbReference type="OrthoDB" id="413380at2759"/>
<evidence type="ECO:0000313" key="2">
    <source>
        <dbReference type="EMBL" id="KAF4659809.1"/>
    </source>
</evidence>
<protein>
    <submittedName>
        <fullName evidence="2">Uncharacterized protein</fullName>
    </submittedName>
</protein>
<comment type="caution">
    <text evidence="2">The sequence shown here is derived from an EMBL/GenBank/DDBJ whole genome shotgun (WGS) entry which is preliminary data.</text>
</comment>
<feature type="chain" id="PRO_5029669870" evidence="1">
    <location>
        <begin position="21"/>
        <end position="341"/>
    </location>
</feature>
<keyword evidence="1" id="KW-0732">Signal</keyword>
<sequence length="341" mass="38020">MLHQVLAFAIFAEFGSIATSTVDDGVPTLASSEEAPRHCTVSWANLDDPRSVTVEAFVDELKTREPPIPGQNLKVARIRSIEYTSETGAVERTSGSEVQDLLESDMLRALEGKSPPDYPDNKATCEGLLRIFGGYMYRTSERYQHDAKSLGIVLGSDSFVAWSILNLKLERAYNQYSTETSLPELGCDIKEGVCVDESPRRAFPGHSYFRVSLSAGSIPPTNNVAIKSFTVKGKKGPESDEDMVCRLNRDLQTMPHYVTTENAPDLGNSEETCESFFQFKAWELDQMLSHIPRVEFCLKDGHSGDSEVPLAFLRWRNFDIMRQNSGQKRLRKAEKSGCVVS</sequence>
<dbReference type="EMBL" id="JABAHT010000255">
    <property type="protein sequence ID" value="KAF4659809.1"/>
    <property type="molecule type" value="Genomic_DNA"/>
</dbReference>
<feature type="signal peptide" evidence="1">
    <location>
        <begin position="1"/>
        <end position="20"/>
    </location>
</feature>
<name>A0A7J6LKJ4_PEROL</name>
<evidence type="ECO:0000256" key="1">
    <source>
        <dbReference type="SAM" id="SignalP"/>
    </source>
</evidence>
<organism evidence="2 3">
    <name type="scientific">Perkinsus olseni</name>
    <name type="common">Perkinsus atlanticus</name>
    <dbReference type="NCBI Taxonomy" id="32597"/>
    <lineage>
        <taxon>Eukaryota</taxon>
        <taxon>Sar</taxon>
        <taxon>Alveolata</taxon>
        <taxon>Perkinsozoa</taxon>
        <taxon>Perkinsea</taxon>
        <taxon>Perkinsida</taxon>
        <taxon>Perkinsidae</taxon>
        <taxon>Perkinsus</taxon>
    </lineage>
</organism>
<reference evidence="2 3" key="1">
    <citation type="submission" date="2020-04" db="EMBL/GenBank/DDBJ databases">
        <title>Perkinsus olseni comparative genomics.</title>
        <authorList>
            <person name="Bogema D.R."/>
        </authorList>
    </citation>
    <scope>NUCLEOTIDE SEQUENCE [LARGE SCALE GENOMIC DNA]</scope>
    <source>
        <strain evidence="2">ATCC PRA-179</strain>
    </source>
</reference>
<proteinExistence type="predicted"/>
<gene>
    <name evidence="2" type="ORF">FOZ61_004483</name>
</gene>
<dbReference type="Proteomes" id="UP000570595">
    <property type="component" value="Unassembled WGS sequence"/>
</dbReference>
<evidence type="ECO:0000313" key="3">
    <source>
        <dbReference type="Proteomes" id="UP000570595"/>
    </source>
</evidence>